<dbReference type="Pfam" id="PF05065">
    <property type="entry name" value="Phage_capsid"/>
    <property type="match status" value="1"/>
</dbReference>
<dbReference type="InterPro" id="IPR054612">
    <property type="entry name" value="Phage_capsid-like_C"/>
</dbReference>
<evidence type="ECO:0000313" key="3">
    <source>
        <dbReference type="Proteomes" id="UP001165492"/>
    </source>
</evidence>
<accession>A0ABS8I016</accession>
<sequence length="188" mass="20780">MEQTVITMIQKQFGVDLQDLIFNGDTATDAEDPNYAFLGIIDGFVKKAKASTNKTDLATTAPTIADFTNHIQVLPEKYKNAHDDITWFITRGTHDRIVSLATQRQTGFGDAVLQEGKLSRLAGYNVEVVANLQSGFAALTPFKNFKPVFTRELRYNRTAQGATAAAKDATYHIIYAYLDAVVREVDAV</sequence>
<feature type="domain" description="Phage capsid-like C-terminal" evidence="1">
    <location>
        <begin position="1"/>
        <end position="187"/>
    </location>
</feature>
<evidence type="ECO:0000259" key="1">
    <source>
        <dbReference type="Pfam" id="PF05065"/>
    </source>
</evidence>
<organism evidence="2 3">
    <name type="scientific">Pelosinus baikalensis</name>
    <dbReference type="NCBI Taxonomy" id="2892015"/>
    <lineage>
        <taxon>Bacteria</taxon>
        <taxon>Bacillati</taxon>
        <taxon>Bacillota</taxon>
        <taxon>Negativicutes</taxon>
        <taxon>Selenomonadales</taxon>
        <taxon>Sporomusaceae</taxon>
        <taxon>Pelosinus</taxon>
    </lineage>
</organism>
<dbReference type="SUPFAM" id="SSF56563">
    <property type="entry name" value="Major capsid protein gp5"/>
    <property type="match status" value="1"/>
</dbReference>
<comment type="caution">
    <text evidence="2">The sequence shown here is derived from an EMBL/GenBank/DDBJ whole genome shotgun (WGS) entry which is preliminary data.</text>
</comment>
<keyword evidence="3" id="KW-1185">Reference proteome</keyword>
<evidence type="ECO:0000313" key="2">
    <source>
        <dbReference type="EMBL" id="MCC5468748.1"/>
    </source>
</evidence>
<reference evidence="2" key="1">
    <citation type="submission" date="2021-11" db="EMBL/GenBank/DDBJ databases">
        <title>Description of a new species Pelosinus isolated from the bottom sediments of Lake Baikal.</title>
        <authorList>
            <person name="Zakharyuk A."/>
        </authorList>
    </citation>
    <scope>NUCLEOTIDE SEQUENCE</scope>
    <source>
        <strain evidence="2">Bkl1</strain>
    </source>
</reference>
<dbReference type="Proteomes" id="UP001165492">
    <property type="component" value="Unassembled WGS sequence"/>
</dbReference>
<dbReference type="EMBL" id="JAJHJB010000143">
    <property type="protein sequence ID" value="MCC5468748.1"/>
    <property type="molecule type" value="Genomic_DNA"/>
</dbReference>
<proteinExistence type="predicted"/>
<protein>
    <submittedName>
        <fullName evidence="2">Phage major capsid protein</fullName>
    </submittedName>
</protein>
<gene>
    <name evidence="2" type="ORF">LMF89_25825</name>
</gene>
<name>A0ABS8I016_9FIRM</name>
<feature type="non-terminal residue" evidence="2">
    <location>
        <position position="188"/>
    </location>
</feature>